<dbReference type="InterPro" id="IPR006121">
    <property type="entry name" value="HMA_dom"/>
</dbReference>
<evidence type="ECO:0000256" key="4">
    <source>
        <dbReference type="ARBA" id="ARBA00022723"/>
    </source>
</evidence>
<feature type="transmembrane region" description="Helical" evidence="10">
    <location>
        <begin position="609"/>
        <end position="625"/>
    </location>
</feature>
<organism evidence="12 13">
    <name type="scientific">Saccharomycodes ludwigii</name>
    <dbReference type="NCBI Taxonomy" id="36035"/>
    <lineage>
        <taxon>Eukaryota</taxon>
        <taxon>Fungi</taxon>
        <taxon>Dikarya</taxon>
        <taxon>Ascomycota</taxon>
        <taxon>Saccharomycotina</taxon>
        <taxon>Saccharomycetes</taxon>
        <taxon>Saccharomycodales</taxon>
        <taxon>Saccharomycodaceae</taxon>
        <taxon>Saccharomycodes</taxon>
    </lineage>
</organism>
<dbReference type="Pfam" id="PF00403">
    <property type="entry name" value="HMA"/>
    <property type="match status" value="1"/>
</dbReference>
<dbReference type="GO" id="GO:0005507">
    <property type="term" value="F:copper ion binding"/>
    <property type="evidence" value="ECO:0007669"/>
    <property type="project" value="TreeGrafter"/>
</dbReference>
<dbReference type="PROSITE" id="PS01229">
    <property type="entry name" value="COF_2"/>
    <property type="match status" value="1"/>
</dbReference>
<keyword evidence="9 10" id="KW-0472">Membrane</keyword>
<feature type="domain" description="HMA" evidence="11">
    <location>
        <begin position="360"/>
        <end position="430"/>
    </location>
</feature>
<evidence type="ECO:0000256" key="5">
    <source>
        <dbReference type="ARBA" id="ARBA00022741"/>
    </source>
</evidence>
<dbReference type="CDD" id="cd00371">
    <property type="entry name" value="HMA"/>
    <property type="match status" value="2"/>
</dbReference>
<dbReference type="InterPro" id="IPR001757">
    <property type="entry name" value="P_typ_ATPase"/>
</dbReference>
<dbReference type="GO" id="GO:0016020">
    <property type="term" value="C:membrane"/>
    <property type="evidence" value="ECO:0007669"/>
    <property type="project" value="UniProtKB-SubCell"/>
</dbReference>
<dbReference type="Gene3D" id="3.40.1110.10">
    <property type="entry name" value="Calcium-transporting ATPase, cytoplasmic domain N"/>
    <property type="match status" value="1"/>
</dbReference>
<dbReference type="NCBIfam" id="TIGR01525">
    <property type="entry name" value="ATPase-IB_hvy"/>
    <property type="match status" value="1"/>
</dbReference>
<proteinExistence type="inferred from homology"/>
<evidence type="ECO:0000256" key="8">
    <source>
        <dbReference type="ARBA" id="ARBA00022989"/>
    </source>
</evidence>
<dbReference type="Pfam" id="PF00122">
    <property type="entry name" value="E1-E2_ATPase"/>
    <property type="match status" value="1"/>
</dbReference>
<accession>A0A376B2Y0</accession>
<dbReference type="EMBL" id="UFAJ01000072">
    <property type="protein sequence ID" value="SSD58972.1"/>
    <property type="molecule type" value="Genomic_DNA"/>
</dbReference>
<dbReference type="SUPFAM" id="SSF55008">
    <property type="entry name" value="HMA, heavy metal-associated domain"/>
    <property type="match status" value="1"/>
</dbReference>
<dbReference type="PROSITE" id="PS00154">
    <property type="entry name" value="ATPASE_E1_E2"/>
    <property type="match status" value="1"/>
</dbReference>
<dbReference type="InterPro" id="IPR008250">
    <property type="entry name" value="ATPase_P-typ_transduc_dom_A_sf"/>
</dbReference>
<name>A0A376B2Y0_9ASCO</name>
<dbReference type="Proteomes" id="UP000262825">
    <property type="component" value="Unassembled WGS sequence"/>
</dbReference>
<comment type="similarity">
    <text evidence="2 10">Belongs to the cation transport ATPase (P-type) (TC 3.A.3) family. Type IB subfamily.</text>
</comment>
<keyword evidence="13" id="KW-1185">Reference proteome</keyword>
<keyword evidence="6 10" id="KW-0067">ATP-binding</keyword>
<dbReference type="InterPro" id="IPR023298">
    <property type="entry name" value="ATPase_P-typ_TM_dom_sf"/>
</dbReference>
<evidence type="ECO:0000256" key="7">
    <source>
        <dbReference type="ARBA" id="ARBA00022967"/>
    </source>
</evidence>
<evidence type="ECO:0000256" key="2">
    <source>
        <dbReference type="ARBA" id="ARBA00006024"/>
    </source>
</evidence>
<dbReference type="SUPFAM" id="SSF81665">
    <property type="entry name" value="Calcium ATPase, transmembrane domain M"/>
    <property type="match status" value="1"/>
</dbReference>
<evidence type="ECO:0000313" key="13">
    <source>
        <dbReference type="Proteomes" id="UP000262825"/>
    </source>
</evidence>
<feature type="transmembrane region" description="Helical" evidence="10">
    <location>
        <begin position="661"/>
        <end position="679"/>
    </location>
</feature>
<evidence type="ECO:0000256" key="1">
    <source>
        <dbReference type="ARBA" id="ARBA00004141"/>
    </source>
</evidence>
<reference evidence="13" key="1">
    <citation type="submission" date="2018-06" db="EMBL/GenBank/DDBJ databases">
        <authorList>
            <person name="Guldener U."/>
        </authorList>
    </citation>
    <scope>NUCLEOTIDE SEQUENCE [LARGE SCALE GENOMIC DNA]</scope>
    <source>
        <strain evidence="13">UTAD17</strain>
    </source>
</reference>
<feature type="transmembrane region" description="Helical" evidence="10">
    <location>
        <begin position="1352"/>
        <end position="1374"/>
    </location>
</feature>
<keyword evidence="3 10" id="KW-0812">Transmembrane</keyword>
<dbReference type="GO" id="GO:0016887">
    <property type="term" value="F:ATP hydrolysis activity"/>
    <property type="evidence" value="ECO:0007669"/>
    <property type="project" value="InterPro"/>
</dbReference>
<evidence type="ECO:0000313" key="12">
    <source>
        <dbReference type="EMBL" id="SSD58972.1"/>
    </source>
</evidence>
<gene>
    <name evidence="12" type="ORF">SCODWIG_00733</name>
</gene>
<dbReference type="Gene3D" id="2.70.150.10">
    <property type="entry name" value="Calcium-transporting ATPase, cytoplasmic transduction domain A"/>
    <property type="match status" value="1"/>
</dbReference>
<dbReference type="SFLD" id="SFLDF00027">
    <property type="entry name" value="p-type_atpase"/>
    <property type="match status" value="1"/>
</dbReference>
<dbReference type="PANTHER" id="PTHR43520:SF32">
    <property type="entry name" value="COPPER RESISTANCE P-TYPE ATPASE (EUROFUNG)"/>
    <property type="match status" value="1"/>
</dbReference>
<keyword evidence="8 10" id="KW-1133">Transmembrane helix</keyword>
<dbReference type="SUPFAM" id="SSF81660">
    <property type="entry name" value="Metal cation-transporting ATPase, ATP-binding domain N"/>
    <property type="match status" value="1"/>
</dbReference>
<dbReference type="InterPro" id="IPR044492">
    <property type="entry name" value="P_typ_ATPase_HD_dom"/>
</dbReference>
<dbReference type="InterPro" id="IPR023214">
    <property type="entry name" value="HAD_sf"/>
</dbReference>
<dbReference type="SUPFAM" id="SSF81653">
    <property type="entry name" value="Calcium ATPase, transduction domain A"/>
    <property type="match status" value="1"/>
</dbReference>
<dbReference type="SUPFAM" id="SSF56784">
    <property type="entry name" value="HAD-like"/>
    <property type="match status" value="1"/>
</dbReference>
<sequence>MAKNNLPSSQLVELKIHISNIHCDKCKTAILTKLKENHNIKSYIVPTSFTTKNATNTHKLKNIIRNGRLIPNLSYPSHFLKHCTGGKSIKANTSVLPFIYSIDIVEDDWLSIIGMANPVFLQNDNFVFEIVEILREIGYIPDNISMVPYGPDNGTVGTNKEAKNNKNSKTKTNKNFELFNEKTFEIPSSPKADENDSDTNSDIVKSHYKFCKVCQDTMLPVMDNVNTGVESYQQKTQMTHYKLKFSIQGMTCSNCSKSIASALSEMFTDKYGNTHSYELDKKVKLLAMNINSANNLAEIEIETNFGLQNADSNRNNEIIQNIETVVEDLGYQGQLMQIYDCGTAEPKGNIADGSNPIDQYRLVAAIGGITCAACAATITNVCAELDFIKDISVNIVSKTGTFILRFAADEQAEKLKVLQETIEDCGFDFEILTPVTKIKKSTIAATTDTIGSKVSVPRRTFEIEISGIYCSNCPIRIMNVLKTPEYQINILESDLQTSTYSKKCKIKFDYQPQNIDGAKNNVTIRTIILDKLSKELQLNVKVVENESIEEHLNRLAKLETYNIGVYLLITFSIVIPTFIFGVVGMSLLAKTNPFYKWLEETLPHTNTSRVIWILFILSTPVYFYIDKIFHMKAIKEILMIWKFGGSSTWSKKFFKFGSMNLLMSLGTSVSYIASLGLLIANNVTKKNDAASNKSSMDTYYFDSVVFLTFFLLIGRLLESFSKCKAASSINELSKFKSDSALLKSTMEEINPLYLEIGDKIIVKNGESPPLDCKLLSYDYTDKNNKGATATSDANNSSNSINITDNDANNVEFDESCLTGESTPIIHIPGDVIYAGTINISGKPIILTPITTIEKNDSLLDQIISSVRDGQMNSPKIVQTADKITSIFVPLIILLAILTWIIWILITKINKNFIINSSTSSDSDISTGNAIVWSLNFAISVFVIACPCGIGLAAPTAMFVGSGIAAKNGILVKGGGHAFQQGSKINVVCFDKTGTLTLGGGKNFQVTNYCIDPKYEDEVTGGSREIGVKDIWGMIDKLESNSTHPLSIAIRNFLEQKLEMVQQKDSDGEMNPNYELLDSQEIPGCGLMGVFKNNRLKSGDTGNNKFTLLIGNEKFMHKQKEPGQITIISEKHQKMLETWKTQGKSIVVVSMLQQMKGANFITPILYFSIRDTIRPEAKYIINRLQNNFKIETWLISGDNEVTTKAIAKEVGIPVENVIAGVLPEEKAKAIESIRNGSIYTKKSANIAKPVICMVGDGINDAPALSIADVGVAMATGSDLAMTSSDFVLLSTDTNSSRNGSNGNMLYSLLTLIELSRKVFNRVKFNFCWALVYNMIGIPIAAGVLFPYKKTRLSPVWASCCMALSSVSVVLSSLLLKLYKPRRKKIISNKFKRSTEDNEPNVDDIEMFEPEKEAF</sequence>
<keyword evidence="7" id="KW-1278">Translocase</keyword>
<dbReference type="GO" id="GO:0043682">
    <property type="term" value="F:P-type divalent copper transporter activity"/>
    <property type="evidence" value="ECO:0007669"/>
    <property type="project" value="TreeGrafter"/>
</dbReference>
<feature type="transmembrane region" description="Helical" evidence="10">
    <location>
        <begin position="563"/>
        <end position="589"/>
    </location>
</feature>
<dbReference type="Gene3D" id="3.30.70.100">
    <property type="match status" value="2"/>
</dbReference>
<dbReference type="InterPro" id="IPR036163">
    <property type="entry name" value="HMA_dom_sf"/>
</dbReference>
<keyword evidence="4 10" id="KW-0479">Metal-binding</keyword>
<keyword evidence="5 10" id="KW-0547">Nucleotide-binding</keyword>
<dbReference type="VEuPathDB" id="FungiDB:SCODWIG_00733"/>
<dbReference type="Pfam" id="PF00702">
    <property type="entry name" value="Hydrolase"/>
    <property type="match status" value="1"/>
</dbReference>
<dbReference type="GO" id="GO:0055070">
    <property type="term" value="P:copper ion homeostasis"/>
    <property type="evidence" value="ECO:0007669"/>
    <property type="project" value="TreeGrafter"/>
</dbReference>
<dbReference type="PANTHER" id="PTHR43520">
    <property type="entry name" value="ATP7, ISOFORM B"/>
    <property type="match status" value="1"/>
</dbReference>
<dbReference type="PRINTS" id="PR00119">
    <property type="entry name" value="CATATPASE"/>
</dbReference>
<dbReference type="InterPro" id="IPR027256">
    <property type="entry name" value="P-typ_ATPase_IB"/>
</dbReference>
<feature type="transmembrane region" description="Helical" evidence="10">
    <location>
        <begin position="883"/>
        <end position="905"/>
    </location>
</feature>
<dbReference type="PROSITE" id="PS50846">
    <property type="entry name" value="HMA_2"/>
    <property type="match status" value="1"/>
</dbReference>
<evidence type="ECO:0000256" key="10">
    <source>
        <dbReference type="RuleBase" id="RU362081"/>
    </source>
</evidence>
<dbReference type="InterPro" id="IPR023299">
    <property type="entry name" value="ATPase_P-typ_cyto_dom_N"/>
</dbReference>
<dbReference type="SFLD" id="SFLDG00002">
    <property type="entry name" value="C1.7:_P-type_atpase_like"/>
    <property type="match status" value="1"/>
</dbReference>
<feature type="transmembrane region" description="Helical" evidence="10">
    <location>
        <begin position="699"/>
        <end position="717"/>
    </location>
</feature>
<dbReference type="InterPro" id="IPR018303">
    <property type="entry name" value="ATPase_P-typ_P_site"/>
</dbReference>
<dbReference type="Gene3D" id="3.40.50.1000">
    <property type="entry name" value="HAD superfamily/HAD-like"/>
    <property type="match status" value="1"/>
</dbReference>
<comment type="subcellular location">
    <subcellularLocation>
        <location evidence="1">Membrane</location>
        <topology evidence="1">Multi-pass membrane protein</topology>
    </subcellularLocation>
</comment>
<dbReference type="NCBIfam" id="TIGR01494">
    <property type="entry name" value="ATPase_P-type"/>
    <property type="match status" value="1"/>
</dbReference>
<dbReference type="InterPro" id="IPR059000">
    <property type="entry name" value="ATPase_P-type_domA"/>
</dbReference>
<evidence type="ECO:0000259" key="11">
    <source>
        <dbReference type="PROSITE" id="PS50846"/>
    </source>
</evidence>
<dbReference type="GO" id="GO:0005524">
    <property type="term" value="F:ATP binding"/>
    <property type="evidence" value="ECO:0007669"/>
    <property type="project" value="UniProtKB-UniRule"/>
</dbReference>
<dbReference type="SFLD" id="SFLDS00003">
    <property type="entry name" value="Haloacid_Dehalogenase"/>
    <property type="match status" value="1"/>
</dbReference>
<evidence type="ECO:0000256" key="9">
    <source>
        <dbReference type="ARBA" id="ARBA00023136"/>
    </source>
</evidence>
<feature type="transmembrane region" description="Helical" evidence="10">
    <location>
        <begin position="1325"/>
        <end position="1346"/>
    </location>
</feature>
<dbReference type="InterPro" id="IPR036412">
    <property type="entry name" value="HAD-like_sf"/>
</dbReference>
<protein>
    <recommendedName>
        <fullName evidence="11">HMA domain-containing protein</fullName>
    </recommendedName>
</protein>
<evidence type="ECO:0000256" key="6">
    <source>
        <dbReference type="ARBA" id="ARBA00022840"/>
    </source>
</evidence>
<feature type="transmembrane region" description="Helical" evidence="10">
    <location>
        <begin position="929"/>
        <end position="953"/>
    </location>
</feature>
<evidence type="ECO:0000256" key="3">
    <source>
        <dbReference type="ARBA" id="ARBA00022692"/>
    </source>
</evidence>